<sequence length="192" mass="20683">EALDGNYETLMKKGKEENSLFSSEKLKESTEVAEVSKKREIPEVFNLMSGASVRKKPKNKPTAPSAVDAAGAAQEAKEEIKPSTVGPIPADNGNETVQGKAFENGKPSIEVVTLSDDDDDIVMNESNTITTTPLKSSHSAESKLEQSSAEDSTSTQKKKPIDIFSQLSAKKVVVHSPPVNKKEKVEPTLLTD</sequence>
<gene>
    <name evidence="2" type="ORF">WICPIJ_003341</name>
</gene>
<evidence type="ECO:0000313" key="2">
    <source>
        <dbReference type="EMBL" id="KAH3685700.1"/>
    </source>
</evidence>
<evidence type="ECO:0000256" key="1">
    <source>
        <dbReference type="SAM" id="MobiDB-lite"/>
    </source>
</evidence>
<dbReference type="EMBL" id="JAEUBG010001839">
    <property type="protein sequence ID" value="KAH3685700.1"/>
    <property type="molecule type" value="Genomic_DNA"/>
</dbReference>
<dbReference type="Proteomes" id="UP000774326">
    <property type="component" value="Unassembled WGS sequence"/>
</dbReference>
<protein>
    <submittedName>
        <fullName evidence="2">Uncharacterized protein</fullName>
    </submittedName>
</protein>
<keyword evidence="3" id="KW-1185">Reference proteome</keyword>
<reference evidence="2" key="2">
    <citation type="submission" date="2021-01" db="EMBL/GenBank/DDBJ databases">
        <authorList>
            <person name="Schikora-Tamarit M.A."/>
        </authorList>
    </citation>
    <scope>NUCLEOTIDE SEQUENCE</scope>
    <source>
        <strain evidence="2">CBS2887</strain>
    </source>
</reference>
<proteinExistence type="predicted"/>
<evidence type="ECO:0000313" key="3">
    <source>
        <dbReference type="Proteomes" id="UP000774326"/>
    </source>
</evidence>
<name>A0A9P8TNZ5_WICPI</name>
<reference evidence="2" key="1">
    <citation type="journal article" date="2021" name="Open Biol.">
        <title>Shared evolutionary footprints suggest mitochondrial oxidative damage underlies multiple complex I losses in fungi.</title>
        <authorList>
            <person name="Schikora-Tamarit M.A."/>
            <person name="Marcet-Houben M."/>
            <person name="Nosek J."/>
            <person name="Gabaldon T."/>
        </authorList>
    </citation>
    <scope>NUCLEOTIDE SEQUENCE</scope>
    <source>
        <strain evidence="2">CBS2887</strain>
    </source>
</reference>
<feature type="region of interest" description="Disordered" evidence="1">
    <location>
        <begin position="52"/>
        <end position="192"/>
    </location>
</feature>
<dbReference type="AlphaFoldDB" id="A0A9P8TNZ5"/>
<feature type="non-terminal residue" evidence="2">
    <location>
        <position position="1"/>
    </location>
</feature>
<feature type="compositionally biased region" description="Polar residues" evidence="1">
    <location>
        <begin position="145"/>
        <end position="155"/>
    </location>
</feature>
<accession>A0A9P8TNZ5</accession>
<organism evidence="2 3">
    <name type="scientific">Wickerhamomyces pijperi</name>
    <name type="common">Yeast</name>
    <name type="synonym">Pichia pijperi</name>
    <dbReference type="NCBI Taxonomy" id="599730"/>
    <lineage>
        <taxon>Eukaryota</taxon>
        <taxon>Fungi</taxon>
        <taxon>Dikarya</taxon>
        <taxon>Ascomycota</taxon>
        <taxon>Saccharomycotina</taxon>
        <taxon>Saccharomycetes</taxon>
        <taxon>Phaffomycetales</taxon>
        <taxon>Wickerhamomycetaceae</taxon>
        <taxon>Wickerhamomyces</taxon>
    </lineage>
</organism>
<feature type="compositionally biased region" description="Polar residues" evidence="1">
    <location>
        <begin position="124"/>
        <end position="137"/>
    </location>
</feature>
<comment type="caution">
    <text evidence="2">The sequence shown here is derived from an EMBL/GenBank/DDBJ whole genome shotgun (WGS) entry which is preliminary data.</text>
</comment>